<dbReference type="Proteomes" id="UP000534186">
    <property type="component" value="Unassembled WGS sequence"/>
</dbReference>
<evidence type="ECO:0000313" key="4">
    <source>
        <dbReference type="Proteomes" id="UP000534186"/>
    </source>
</evidence>
<dbReference type="SUPFAM" id="SSF50129">
    <property type="entry name" value="GroES-like"/>
    <property type="match status" value="1"/>
</dbReference>
<keyword evidence="1" id="KW-0560">Oxidoreductase</keyword>
<dbReference type="Pfam" id="PF08240">
    <property type="entry name" value="ADH_N"/>
    <property type="match status" value="1"/>
</dbReference>
<name>A0A7Y9T4B1_9BACT</name>
<sequence>MRAFIVERPEAAFMQVELPRPVPLAGQVLVRVHASGVNPLDTKIRAGKAPHAKQPLPAVLGLDMAGVVEEVGSGVTAFRPGDEVYGMVGGVGGLQGALAEFVVANADLIARKPKSLSMREAAALPLITITAWEGMVDRAKVHGGQKVLVHAGAGGVGHVAVQLAKAFGAEVFATVSAEKRRVVEEFGATAIDYRAVSAEQYVVQYADGEGFDIVYDTVGGATIDASFVAVKRYSGHVVSCLGWSTHSLAPLSFRGATYSGVFTLMPLLTGVGQAHHGEILREAAALVDDGKLRPMMNERPFAGTDLDAAHALVESGALGKVVVDL</sequence>
<evidence type="ECO:0000256" key="1">
    <source>
        <dbReference type="ARBA" id="ARBA00023002"/>
    </source>
</evidence>
<dbReference type="SMART" id="SM00829">
    <property type="entry name" value="PKS_ER"/>
    <property type="match status" value="1"/>
</dbReference>
<organism evidence="3 4">
    <name type="scientific">Tunturiibacter lichenicola</name>
    <dbReference type="NCBI Taxonomy" id="2051959"/>
    <lineage>
        <taxon>Bacteria</taxon>
        <taxon>Pseudomonadati</taxon>
        <taxon>Acidobacteriota</taxon>
        <taxon>Terriglobia</taxon>
        <taxon>Terriglobales</taxon>
        <taxon>Acidobacteriaceae</taxon>
        <taxon>Tunturiibacter</taxon>
    </lineage>
</organism>
<dbReference type="InterPro" id="IPR036291">
    <property type="entry name" value="NAD(P)-bd_dom_sf"/>
</dbReference>
<feature type="domain" description="Enoyl reductase (ER)" evidence="2">
    <location>
        <begin position="7"/>
        <end position="323"/>
    </location>
</feature>
<evidence type="ECO:0000313" key="3">
    <source>
        <dbReference type="EMBL" id="NYF53262.1"/>
    </source>
</evidence>
<dbReference type="GO" id="GO:0016491">
    <property type="term" value="F:oxidoreductase activity"/>
    <property type="evidence" value="ECO:0007669"/>
    <property type="project" value="UniProtKB-KW"/>
</dbReference>
<dbReference type="SUPFAM" id="SSF51735">
    <property type="entry name" value="NAD(P)-binding Rossmann-fold domains"/>
    <property type="match status" value="1"/>
</dbReference>
<dbReference type="InterPro" id="IPR013154">
    <property type="entry name" value="ADH-like_N"/>
</dbReference>
<dbReference type="PROSITE" id="PS01162">
    <property type="entry name" value="QOR_ZETA_CRYSTAL"/>
    <property type="match status" value="1"/>
</dbReference>
<accession>A0A7Y9T4B1</accession>
<dbReference type="PANTHER" id="PTHR11695:SF294">
    <property type="entry name" value="RETICULON-4-INTERACTING PROTEIN 1, MITOCHONDRIAL"/>
    <property type="match status" value="1"/>
</dbReference>
<dbReference type="InterPro" id="IPR002364">
    <property type="entry name" value="Quin_OxRdtase/zeta-crystal_CS"/>
</dbReference>
<dbReference type="EMBL" id="JACCCV010000002">
    <property type="protein sequence ID" value="NYF53262.1"/>
    <property type="molecule type" value="Genomic_DNA"/>
</dbReference>
<dbReference type="GO" id="GO:0008270">
    <property type="term" value="F:zinc ion binding"/>
    <property type="evidence" value="ECO:0007669"/>
    <property type="project" value="InterPro"/>
</dbReference>
<dbReference type="CDD" id="cd08272">
    <property type="entry name" value="MDR6"/>
    <property type="match status" value="1"/>
</dbReference>
<dbReference type="InterPro" id="IPR013149">
    <property type="entry name" value="ADH-like_C"/>
</dbReference>
<comment type="caution">
    <text evidence="3">The sequence shown here is derived from an EMBL/GenBank/DDBJ whole genome shotgun (WGS) entry which is preliminary data.</text>
</comment>
<dbReference type="Gene3D" id="3.90.180.10">
    <property type="entry name" value="Medium-chain alcohol dehydrogenases, catalytic domain"/>
    <property type="match status" value="1"/>
</dbReference>
<dbReference type="AlphaFoldDB" id="A0A7Y9T4B1"/>
<dbReference type="InterPro" id="IPR011032">
    <property type="entry name" value="GroES-like_sf"/>
</dbReference>
<dbReference type="PANTHER" id="PTHR11695">
    <property type="entry name" value="ALCOHOL DEHYDROGENASE RELATED"/>
    <property type="match status" value="1"/>
</dbReference>
<dbReference type="Gene3D" id="3.40.50.720">
    <property type="entry name" value="NAD(P)-binding Rossmann-like Domain"/>
    <property type="match status" value="1"/>
</dbReference>
<protein>
    <submittedName>
        <fullName evidence="3">NADPH:quinone reductase-like Zn-dependent oxidoreductase</fullName>
    </submittedName>
</protein>
<dbReference type="InterPro" id="IPR020843">
    <property type="entry name" value="ER"/>
</dbReference>
<dbReference type="InterPro" id="IPR050700">
    <property type="entry name" value="YIM1/Zinc_Alcohol_DH_Fams"/>
</dbReference>
<gene>
    <name evidence="3" type="ORF">HDF12_003661</name>
</gene>
<reference evidence="3 4" key="1">
    <citation type="submission" date="2020-07" db="EMBL/GenBank/DDBJ databases">
        <title>Genomic Encyclopedia of Type Strains, Phase IV (KMG-V): Genome sequencing to study the core and pangenomes of soil and plant-associated prokaryotes.</title>
        <authorList>
            <person name="Whitman W."/>
        </authorList>
    </citation>
    <scope>NUCLEOTIDE SEQUENCE [LARGE SCALE GENOMIC DNA]</scope>
    <source>
        <strain evidence="3 4">M8UP30</strain>
    </source>
</reference>
<proteinExistence type="predicted"/>
<dbReference type="Pfam" id="PF00107">
    <property type="entry name" value="ADH_zinc_N"/>
    <property type="match status" value="1"/>
</dbReference>
<evidence type="ECO:0000259" key="2">
    <source>
        <dbReference type="SMART" id="SM00829"/>
    </source>
</evidence>